<keyword evidence="3" id="KW-0143">Chaperone</keyword>
<name>A0A9W4UMQ9_9PLEO</name>
<proteinExistence type="inferred from homology"/>
<evidence type="ECO:0000256" key="3">
    <source>
        <dbReference type="ARBA" id="ARBA00023186"/>
    </source>
</evidence>
<dbReference type="GO" id="GO:0006457">
    <property type="term" value="P:protein folding"/>
    <property type="evidence" value="ECO:0007669"/>
    <property type="project" value="InterPro"/>
</dbReference>
<reference evidence="5" key="1">
    <citation type="submission" date="2023-01" db="EMBL/GenBank/DDBJ databases">
        <authorList>
            <person name="Van Ghelder C."/>
            <person name="Rancurel C."/>
        </authorList>
    </citation>
    <scope>NUCLEOTIDE SEQUENCE</scope>
    <source>
        <strain evidence="5">CNCM I-4278</strain>
    </source>
</reference>
<sequence>MASTLKAQSKDAPTNPRGIPVAPFVDRVEDYVTDRSEVESTMNSFKEMISYVKGCLRTLTRSRDSCISTRKYQFMEANTQRRAAGLQDKIPDIKKTLETVRFLKARKVHNMPEGWRWEYKQLELTFHFQEDAEPIETTFELNETLYAKAEVPHTEEVYLWLGANVMLAYPVPEAEELLTSKLDTAQKSLATCEEDMEFLREQITTLEVAFARVYNWDVAQRRKDREAGESIEDKKGPSPNG</sequence>
<keyword evidence="6" id="KW-1185">Reference proteome</keyword>
<evidence type="ECO:0000256" key="2">
    <source>
        <dbReference type="ARBA" id="ARBA00011695"/>
    </source>
</evidence>
<dbReference type="OrthoDB" id="6375174at2759"/>
<evidence type="ECO:0008006" key="7">
    <source>
        <dbReference type="Google" id="ProtNLM"/>
    </source>
</evidence>
<comment type="similarity">
    <text evidence="1">Belongs to the prefoldin subunit alpha family.</text>
</comment>
<evidence type="ECO:0000256" key="1">
    <source>
        <dbReference type="ARBA" id="ARBA00010048"/>
    </source>
</evidence>
<evidence type="ECO:0000313" key="5">
    <source>
        <dbReference type="EMBL" id="CAI6338529.1"/>
    </source>
</evidence>
<comment type="caution">
    <text evidence="5">The sequence shown here is derived from an EMBL/GenBank/DDBJ whole genome shotgun (WGS) entry which is preliminary data.</text>
</comment>
<protein>
    <recommendedName>
        <fullName evidence="7">Prefoldin subunit 3</fullName>
    </recommendedName>
</protein>
<gene>
    <name evidence="5" type="ORF">PDIGIT_LOCUS11659</name>
</gene>
<dbReference type="PIRSF" id="PIRSF016396">
    <property type="entry name" value="Prefoldin_subunit_3"/>
    <property type="match status" value="1"/>
</dbReference>
<evidence type="ECO:0000256" key="4">
    <source>
        <dbReference type="SAM" id="Coils"/>
    </source>
</evidence>
<keyword evidence="4" id="KW-0175">Coiled coil</keyword>
<dbReference type="GO" id="GO:0015631">
    <property type="term" value="F:tubulin binding"/>
    <property type="evidence" value="ECO:0007669"/>
    <property type="project" value="TreeGrafter"/>
</dbReference>
<dbReference type="Gene3D" id="1.10.287.370">
    <property type="match status" value="1"/>
</dbReference>
<dbReference type="PANTHER" id="PTHR12409:SF0">
    <property type="entry name" value="PREFOLDIN SUBUNIT 3"/>
    <property type="match status" value="1"/>
</dbReference>
<dbReference type="GO" id="GO:0005737">
    <property type="term" value="C:cytoplasm"/>
    <property type="evidence" value="ECO:0007669"/>
    <property type="project" value="TreeGrafter"/>
</dbReference>
<dbReference type="GO" id="GO:0007021">
    <property type="term" value="P:tubulin complex assembly"/>
    <property type="evidence" value="ECO:0007669"/>
    <property type="project" value="TreeGrafter"/>
</dbReference>
<accession>A0A9W4UMQ9</accession>
<evidence type="ECO:0000313" key="6">
    <source>
        <dbReference type="Proteomes" id="UP001152607"/>
    </source>
</evidence>
<dbReference type="Pfam" id="PF02996">
    <property type="entry name" value="Prefoldin"/>
    <property type="match status" value="1"/>
</dbReference>
<dbReference type="FunFam" id="1.10.287.370:FF:000001">
    <property type="entry name" value="Prefoldin subunit 3"/>
    <property type="match status" value="1"/>
</dbReference>
<dbReference type="InterPro" id="IPR009053">
    <property type="entry name" value="Prefoldin"/>
</dbReference>
<dbReference type="SUPFAM" id="SSF46579">
    <property type="entry name" value="Prefoldin"/>
    <property type="match status" value="1"/>
</dbReference>
<dbReference type="PANTHER" id="PTHR12409">
    <property type="entry name" value="PREFOLDIN SUBUNIT 3"/>
    <property type="match status" value="1"/>
</dbReference>
<dbReference type="EMBL" id="CAOQHR010000008">
    <property type="protein sequence ID" value="CAI6338529.1"/>
    <property type="molecule type" value="Genomic_DNA"/>
</dbReference>
<dbReference type="Proteomes" id="UP001152607">
    <property type="component" value="Unassembled WGS sequence"/>
</dbReference>
<organism evidence="5 6">
    <name type="scientific">Periconia digitata</name>
    <dbReference type="NCBI Taxonomy" id="1303443"/>
    <lineage>
        <taxon>Eukaryota</taxon>
        <taxon>Fungi</taxon>
        <taxon>Dikarya</taxon>
        <taxon>Ascomycota</taxon>
        <taxon>Pezizomycotina</taxon>
        <taxon>Dothideomycetes</taxon>
        <taxon>Pleosporomycetidae</taxon>
        <taxon>Pleosporales</taxon>
        <taxon>Massarineae</taxon>
        <taxon>Periconiaceae</taxon>
        <taxon>Periconia</taxon>
    </lineage>
</organism>
<dbReference type="CDD" id="cd23156">
    <property type="entry name" value="Prefoldin_3"/>
    <property type="match status" value="1"/>
</dbReference>
<dbReference type="InterPro" id="IPR016655">
    <property type="entry name" value="PFD3"/>
</dbReference>
<dbReference type="GO" id="GO:0016272">
    <property type="term" value="C:prefoldin complex"/>
    <property type="evidence" value="ECO:0007669"/>
    <property type="project" value="InterPro"/>
</dbReference>
<dbReference type="GO" id="GO:0007017">
    <property type="term" value="P:microtubule-based process"/>
    <property type="evidence" value="ECO:0007669"/>
    <property type="project" value="TreeGrafter"/>
</dbReference>
<feature type="coiled-coil region" evidence="4">
    <location>
        <begin position="182"/>
        <end position="209"/>
    </location>
</feature>
<dbReference type="AlphaFoldDB" id="A0A9W4UMQ9"/>
<comment type="subunit">
    <text evidence="2">Heterohexamer of two PFD-alpha type and four PFD-beta type subunits.</text>
</comment>
<dbReference type="InterPro" id="IPR004127">
    <property type="entry name" value="Prefoldin_subunit_alpha"/>
</dbReference>